<evidence type="ECO:0000259" key="3">
    <source>
        <dbReference type="Pfam" id="PF00296"/>
    </source>
</evidence>
<dbReference type="Proteomes" id="UP000757540">
    <property type="component" value="Unassembled WGS sequence"/>
</dbReference>
<protein>
    <submittedName>
        <fullName evidence="4">LLM family oxidoreductase</fullName>
    </submittedName>
</protein>
<sequence length="381" mass="41533">MTETTVARGLQLGLGTFGDVASDGGRVLGDAETVRLIVEEAQLAEAVGLDVFSVGEHYREGQVDSATSVLLAAAAQATSTIRLGTAVTVLSTQDPVRLYQEFATVDAISEGRTEMVLGRGSATESFGLFGFDIAEYEGLFEEKLELFLRLMREDRVTWSGRYRPALDEVRLHPRMPDGGVPAWMGVGGSPGSVLRAAQHGLPLMMAIIGGRPERFAGHAELYLRALGRLGRPELPIGQHSLGLVAETDEQAREVHWQHWEPVVTRIGRERGFYAPTYERYLQEVDGGALYVGGVETVAQKIAQVVRANHLSRFDLKYDLLHLPRAARERSIRLFGEEVAPRVRELLDGLDDTWDLTGRSVAQITSDGGPVRAGGTGNRSLS</sequence>
<dbReference type="PANTHER" id="PTHR30137">
    <property type="entry name" value="LUCIFERASE-LIKE MONOOXYGENASE"/>
    <property type="match status" value="1"/>
</dbReference>
<keyword evidence="2" id="KW-0503">Monooxygenase</keyword>
<proteinExistence type="predicted"/>
<dbReference type="SUPFAM" id="SSF51679">
    <property type="entry name" value="Bacterial luciferase-like"/>
    <property type="match status" value="1"/>
</dbReference>
<evidence type="ECO:0000313" key="5">
    <source>
        <dbReference type="Proteomes" id="UP000757540"/>
    </source>
</evidence>
<evidence type="ECO:0000313" key="4">
    <source>
        <dbReference type="EMBL" id="NOV95647.1"/>
    </source>
</evidence>
<dbReference type="InterPro" id="IPR036661">
    <property type="entry name" value="Luciferase-like_sf"/>
</dbReference>
<dbReference type="InterPro" id="IPR050766">
    <property type="entry name" value="Bact_Lucif_Oxidored"/>
</dbReference>
<keyword evidence="5" id="KW-1185">Reference proteome</keyword>
<keyword evidence="1" id="KW-0560">Oxidoreductase</keyword>
<comment type="caution">
    <text evidence="4">The sequence shown here is derived from an EMBL/GenBank/DDBJ whole genome shotgun (WGS) entry which is preliminary data.</text>
</comment>
<evidence type="ECO:0000256" key="2">
    <source>
        <dbReference type="ARBA" id="ARBA00023033"/>
    </source>
</evidence>
<organism evidence="4 5">
    <name type="scientific">Isoptericola halotolerans</name>
    <dbReference type="NCBI Taxonomy" id="300560"/>
    <lineage>
        <taxon>Bacteria</taxon>
        <taxon>Bacillati</taxon>
        <taxon>Actinomycetota</taxon>
        <taxon>Actinomycetes</taxon>
        <taxon>Micrococcales</taxon>
        <taxon>Promicromonosporaceae</taxon>
        <taxon>Isoptericola</taxon>
    </lineage>
</organism>
<reference evidence="4 5" key="1">
    <citation type="submission" date="2020-05" db="EMBL/GenBank/DDBJ databases">
        <title>Genomic Encyclopedia of Type Strains, Phase III (KMG-III): the genomes of soil and plant-associated and newly described type strains.</title>
        <authorList>
            <person name="Whitman W."/>
        </authorList>
    </citation>
    <scope>NUCLEOTIDE SEQUENCE [LARGE SCALE GENOMIC DNA]</scope>
    <source>
        <strain evidence="4 5">KCTC 19046</strain>
    </source>
</reference>
<dbReference type="EMBL" id="JABEZU010000001">
    <property type="protein sequence ID" value="NOV95647.1"/>
    <property type="molecule type" value="Genomic_DNA"/>
</dbReference>
<evidence type="ECO:0000256" key="1">
    <source>
        <dbReference type="ARBA" id="ARBA00023002"/>
    </source>
</evidence>
<feature type="domain" description="Luciferase-like" evidence="3">
    <location>
        <begin position="31"/>
        <end position="305"/>
    </location>
</feature>
<dbReference type="PANTHER" id="PTHR30137:SF8">
    <property type="entry name" value="BLR5498 PROTEIN"/>
    <property type="match status" value="1"/>
</dbReference>
<dbReference type="RefSeq" id="WP_171781924.1">
    <property type="nucleotide sequence ID" value="NZ_BAAAML010000002.1"/>
</dbReference>
<dbReference type="Pfam" id="PF00296">
    <property type="entry name" value="Bac_luciferase"/>
    <property type="match status" value="1"/>
</dbReference>
<name>A0ABX1ZYG5_9MICO</name>
<accession>A0ABX1ZYG5</accession>
<gene>
    <name evidence="4" type="ORF">HDG69_000200</name>
</gene>
<dbReference type="Gene3D" id="3.20.20.30">
    <property type="entry name" value="Luciferase-like domain"/>
    <property type="match status" value="1"/>
</dbReference>
<dbReference type="InterPro" id="IPR011251">
    <property type="entry name" value="Luciferase-like_dom"/>
</dbReference>